<accession>A0AAP0Q4H1</accession>
<keyword evidence="2" id="KW-1185">Reference proteome</keyword>
<sequence>MYLAPPCRIVPVLFCSQGTRYLLKLFCQKCKHGYVAFSSEDWEVASLMLQL</sequence>
<proteinExistence type="predicted"/>
<organism evidence="1 2">
    <name type="scientific">Stephania yunnanensis</name>
    <dbReference type="NCBI Taxonomy" id="152371"/>
    <lineage>
        <taxon>Eukaryota</taxon>
        <taxon>Viridiplantae</taxon>
        <taxon>Streptophyta</taxon>
        <taxon>Embryophyta</taxon>
        <taxon>Tracheophyta</taxon>
        <taxon>Spermatophyta</taxon>
        <taxon>Magnoliopsida</taxon>
        <taxon>Ranunculales</taxon>
        <taxon>Menispermaceae</taxon>
        <taxon>Menispermoideae</taxon>
        <taxon>Cissampelideae</taxon>
        <taxon>Stephania</taxon>
    </lineage>
</organism>
<dbReference type="Proteomes" id="UP001420932">
    <property type="component" value="Unassembled WGS sequence"/>
</dbReference>
<evidence type="ECO:0000313" key="2">
    <source>
        <dbReference type="Proteomes" id="UP001420932"/>
    </source>
</evidence>
<reference evidence="1 2" key="1">
    <citation type="submission" date="2024-01" db="EMBL/GenBank/DDBJ databases">
        <title>Genome assemblies of Stephania.</title>
        <authorList>
            <person name="Yang L."/>
        </authorList>
    </citation>
    <scope>NUCLEOTIDE SEQUENCE [LARGE SCALE GENOMIC DNA]</scope>
    <source>
        <strain evidence="1">YNDBR</strain>
        <tissue evidence="1">Leaf</tissue>
    </source>
</reference>
<protein>
    <submittedName>
        <fullName evidence="1">Uncharacterized protein</fullName>
    </submittedName>
</protein>
<dbReference type="AlphaFoldDB" id="A0AAP0Q4H1"/>
<gene>
    <name evidence="1" type="ORF">Syun_004008</name>
</gene>
<comment type="caution">
    <text evidence="1">The sequence shown here is derived from an EMBL/GenBank/DDBJ whole genome shotgun (WGS) entry which is preliminary data.</text>
</comment>
<evidence type="ECO:0000313" key="1">
    <source>
        <dbReference type="EMBL" id="KAK9163106.1"/>
    </source>
</evidence>
<name>A0AAP0Q4H1_9MAGN</name>
<dbReference type="EMBL" id="JBBNAF010000002">
    <property type="protein sequence ID" value="KAK9163106.1"/>
    <property type="molecule type" value="Genomic_DNA"/>
</dbReference>